<sequence length="72" mass="8385">MSFRRETKPHLSAERLKDTPECARRAARYFGSECVKKRNEPVSGARHFSCLGACLISHLEYVMLYHDWVDAR</sequence>
<dbReference type="Proteomes" id="UP000887116">
    <property type="component" value="Unassembled WGS sequence"/>
</dbReference>
<gene>
    <name evidence="1" type="ORF">TNCT_15431</name>
</gene>
<evidence type="ECO:0000313" key="1">
    <source>
        <dbReference type="EMBL" id="GFQ74786.1"/>
    </source>
</evidence>
<protein>
    <submittedName>
        <fullName evidence="1">Uncharacterized protein</fullName>
    </submittedName>
</protein>
<comment type="caution">
    <text evidence="1">The sequence shown here is derived from an EMBL/GenBank/DDBJ whole genome shotgun (WGS) entry which is preliminary data.</text>
</comment>
<dbReference type="EMBL" id="BMAO01011580">
    <property type="protein sequence ID" value="GFQ74786.1"/>
    <property type="molecule type" value="Genomic_DNA"/>
</dbReference>
<reference evidence="1" key="1">
    <citation type="submission" date="2020-07" db="EMBL/GenBank/DDBJ databases">
        <title>Multicomponent nature underlies the extraordinary mechanical properties of spider dragline silk.</title>
        <authorList>
            <person name="Kono N."/>
            <person name="Nakamura H."/>
            <person name="Mori M."/>
            <person name="Yoshida Y."/>
            <person name="Ohtoshi R."/>
            <person name="Malay A.D."/>
            <person name="Moran D.A.P."/>
            <person name="Tomita M."/>
            <person name="Numata K."/>
            <person name="Arakawa K."/>
        </authorList>
    </citation>
    <scope>NUCLEOTIDE SEQUENCE</scope>
</reference>
<organism evidence="1 2">
    <name type="scientific">Trichonephila clavata</name>
    <name type="common">Joro spider</name>
    <name type="synonym">Nephila clavata</name>
    <dbReference type="NCBI Taxonomy" id="2740835"/>
    <lineage>
        <taxon>Eukaryota</taxon>
        <taxon>Metazoa</taxon>
        <taxon>Ecdysozoa</taxon>
        <taxon>Arthropoda</taxon>
        <taxon>Chelicerata</taxon>
        <taxon>Arachnida</taxon>
        <taxon>Araneae</taxon>
        <taxon>Araneomorphae</taxon>
        <taxon>Entelegynae</taxon>
        <taxon>Araneoidea</taxon>
        <taxon>Nephilidae</taxon>
        <taxon>Trichonephila</taxon>
    </lineage>
</organism>
<name>A0A8X6FBA3_TRICU</name>
<dbReference type="AlphaFoldDB" id="A0A8X6FBA3"/>
<accession>A0A8X6FBA3</accession>
<keyword evidence="2" id="KW-1185">Reference proteome</keyword>
<proteinExistence type="predicted"/>
<evidence type="ECO:0000313" key="2">
    <source>
        <dbReference type="Proteomes" id="UP000887116"/>
    </source>
</evidence>